<feature type="compositionally biased region" description="Basic and acidic residues" evidence="1">
    <location>
        <begin position="490"/>
        <end position="518"/>
    </location>
</feature>
<feature type="compositionally biased region" description="Basic and acidic residues" evidence="1">
    <location>
        <begin position="145"/>
        <end position="159"/>
    </location>
</feature>
<dbReference type="STRING" id="490622.A0A395N720"/>
<evidence type="ECO:0000259" key="2">
    <source>
        <dbReference type="Pfam" id="PF26118"/>
    </source>
</evidence>
<sequence length="527" mass="61648">MAYQDRDYRRSAVEFDDTIRTRTVTRSPAPPAPRSRRGEFEEFDVRIRERDGDLPDFLRSSRRPEAGPMVLRQREVDPYERQPREPSPIRFREERIVRRAHSVSPSEPEHEHSRTRIVEKIRSPSVARRRSPSPRAVRYVEPSDTSEHIRIVERERERVPSPSPSPPPAPPVIRGPVIEREVITHYTDIDHGMIQARQPSPPPAARPRPRERETRETDIDISLSKGRTEVDIHRSASRTRSKSRERRSSRFYDDDIVVRRDLKIEEPKTRRRAHSAAARPSEEDEAEYITSKVDGRGRMGEAWGGAVKNWAIVDVPPGTERIRMDGVGGASTDTTWSKYSGVRRTKFLPERERDRDDASNRAPSPPPALRGERVSVSVLDREREIEIDRVTDRRVARSPAPPPPKEMWTEITKDLVVREAIEELGYEYEETDQFFYVMDYLKYPANASGFSQDDVLQLTELSDDIRRSKRQRARDSIRFDRERDYYEEVDRRTTYDRRPAAAPRRDERERVRETEVIYDRAPAPRYR</sequence>
<feature type="region of interest" description="Disordered" evidence="1">
    <location>
        <begin position="490"/>
        <end position="527"/>
    </location>
</feature>
<gene>
    <name evidence="3" type="ORF">TARUN_10345</name>
</gene>
<feature type="compositionally biased region" description="Basic residues" evidence="1">
    <location>
        <begin position="235"/>
        <end position="245"/>
    </location>
</feature>
<feature type="compositionally biased region" description="Basic and acidic residues" evidence="1">
    <location>
        <begin position="208"/>
        <end position="218"/>
    </location>
</feature>
<feature type="compositionally biased region" description="Basic and acidic residues" evidence="1">
    <location>
        <begin position="107"/>
        <end position="122"/>
    </location>
</feature>
<organism evidence="3 4">
    <name type="scientific">Trichoderma arundinaceum</name>
    <dbReference type="NCBI Taxonomy" id="490622"/>
    <lineage>
        <taxon>Eukaryota</taxon>
        <taxon>Fungi</taxon>
        <taxon>Dikarya</taxon>
        <taxon>Ascomycota</taxon>
        <taxon>Pezizomycotina</taxon>
        <taxon>Sordariomycetes</taxon>
        <taxon>Hypocreomycetidae</taxon>
        <taxon>Hypocreales</taxon>
        <taxon>Hypocreaceae</taxon>
        <taxon>Trichoderma</taxon>
    </lineage>
</organism>
<feature type="region of interest" description="Disordered" evidence="1">
    <location>
        <begin position="347"/>
        <end position="374"/>
    </location>
</feature>
<name>A0A395N720_TRIAR</name>
<reference evidence="3 4" key="1">
    <citation type="journal article" date="2018" name="PLoS Pathog.">
        <title>Evolution of structural diversity of trichothecenes, a family of toxins produced by plant pathogenic and entomopathogenic fungi.</title>
        <authorList>
            <person name="Proctor R.H."/>
            <person name="McCormick S.P."/>
            <person name="Kim H.S."/>
            <person name="Cardoza R.E."/>
            <person name="Stanley A.M."/>
            <person name="Lindo L."/>
            <person name="Kelly A."/>
            <person name="Brown D.W."/>
            <person name="Lee T."/>
            <person name="Vaughan M.M."/>
            <person name="Alexander N.J."/>
            <person name="Busman M."/>
            <person name="Gutierrez S."/>
        </authorList>
    </citation>
    <scope>NUCLEOTIDE SEQUENCE [LARGE SCALE GENOMIC DNA]</scope>
    <source>
        <strain evidence="3 4">IBT 40837</strain>
    </source>
</reference>
<feature type="compositionally biased region" description="Pro residues" evidence="1">
    <location>
        <begin position="161"/>
        <end position="173"/>
    </location>
</feature>
<keyword evidence="4" id="KW-1185">Reference proteome</keyword>
<feature type="domain" description="DUF8035" evidence="2">
    <location>
        <begin position="405"/>
        <end position="467"/>
    </location>
</feature>
<evidence type="ECO:0000313" key="4">
    <source>
        <dbReference type="Proteomes" id="UP000266272"/>
    </source>
</evidence>
<proteinExistence type="predicted"/>
<feature type="compositionally biased region" description="Basic and acidic residues" evidence="1">
    <location>
        <begin position="72"/>
        <end position="84"/>
    </location>
</feature>
<dbReference type="InterPro" id="IPR058348">
    <property type="entry name" value="DUF8035"/>
</dbReference>
<evidence type="ECO:0000256" key="1">
    <source>
        <dbReference type="SAM" id="MobiDB-lite"/>
    </source>
</evidence>
<dbReference type="AlphaFoldDB" id="A0A395N720"/>
<dbReference type="OrthoDB" id="5410752at2759"/>
<dbReference type="EMBL" id="PXOA01001099">
    <property type="protein sequence ID" value="RFU71920.1"/>
    <property type="molecule type" value="Genomic_DNA"/>
</dbReference>
<feature type="compositionally biased region" description="Basic and acidic residues" evidence="1">
    <location>
        <begin position="347"/>
        <end position="359"/>
    </location>
</feature>
<protein>
    <submittedName>
        <fullName evidence="3">2-isopropylmalate synthase</fullName>
    </submittedName>
</protein>
<evidence type="ECO:0000313" key="3">
    <source>
        <dbReference type="EMBL" id="RFU71920.1"/>
    </source>
</evidence>
<dbReference type="Proteomes" id="UP000266272">
    <property type="component" value="Unassembled WGS sequence"/>
</dbReference>
<dbReference type="Pfam" id="PF26118">
    <property type="entry name" value="DUF8035"/>
    <property type="match status" value="1"/>
</dbReference>
<feature type="region of interest" description="Disordered" evidence="1">
    <location>
        <begin position="190"/>
        <end position="248"/>
    </location>
</feature>
<feature type="region of interest" description="Disordered" evidence="1">
    <location>
        <begin position="265"/>
        <end position="288"/>
    </location>
</feature>
<feature type="region of interest" description="Disordered" evidence="1">
    <location>
        <begin position="19"/>
        <end position="177"/>
    </location>
</feature>
<accession>A0A395N720</accession>
<comment type="caution">
    <text evidence="3">The sequence shown here is derived from an EMBL/GenBank/DDBJ whole genome shotgun (WGS) entry which is preliminary data.</text>
</comment>
<feature type="compositionally biased region" description="Basic and acidic residues" evidence="1">
    <location>
        <begin position="36"/>
        <end position="53"/>
    </location>
</feature>